<evidence type="ECO:0000313" key="2">
    <source>
        <dbReference type="Proteomes" id="UP001241377"/>
    </source>
</evidence>
<protein>
    <submittedName>
        <fullName evidence="1">Uncharacterized protein</fullName>
    </submittedName>
</protein>
<name>A0ACC2VN11_9TREE</name>
<reference evidence="1" key="1">
    <citation type="submission" date="2023-04" db="EMBL/GenBank/DDBJ databases">
        <title>Draft Genome sequencing of Naganishia species isolated from polar environments using Oxford Nanopore Technology.</title>
        <authorList>
            <person name="Leo P."/>
            <person name="Venkateswaran K."/>
        </authorList>
    </citation>
    <scope>NUCLEOTIDE SEQUENCE</scope>
    <source>
        <strain evidence="1">MNA-CCFEE 5261</strain>
    </source>
</reference>
<dbReference type="EMBL" id="JASBWR010000062">
    <property type="protein sequence ID" value="KAJ9100778.1"/>
    <property type="molecule type" value="Genomic_DNA"/>
</dbReference>
<accession>A0ACC2VN11</accession>
<gene>
    <name evidence="1" type="ORF">QFC19_005517</name>
</gene>
<organism evidence="1 2">
    <name type="scientific">Naganishia cerealis</name>
    <dbReference type="NCBI Taxonomy" id="610337"/>
    <lineage>
        <taxon>Eukaryota</taxon>
        <taxon>Fungi</taxon>
        <taxon>Dikarya</taxon>
        <taxon>Basidiomycota</taxon>
        <taxon>Agaricomycotina</taxon>
        <taxon>Tremellomycetes</taxon>
        <taxon>Filobasidiales</taxon>
        <taxon>Filobasidiaceae</taxon>
        <taxon>Naganishia</taxon>
    </lineage>
</organism>
<evidence type="ECO:0000313" key="1">
    <source>
        <dbReference type="EMBL" id="KAJ9100778.1"/>
    </source>
</evidence>
<keyword evidence="2" id="KW-1185">Reference proteome</keyword>
<proteinExistence type="predicted"/>
<dbReference type="Proteomes" id="UP001241377">
    <property type="component" value="Unassembled WGS sequence"/>
</dbReference>
<sequence length="487" mass="54450">MVKSSFSNAPGPSEGITQAPTVPSVSAHATNFEAAQALNKKQRRSSKKQNKSGDREGSINVGQNTTSEPSVSGKKKKNGKKRSGDKQNEDSGAAKSKKKPTKSERKARAAAVAAAAETRGSPRQPEQKKKKEKSRASERKSETSSHSRSQPANPQQSSGMSASNPPGRTHRKHRGGIDREDSNATRIIGTGDFVADSLPQNSRKRKFDRMQQEHMRTVGSRNLAPWCADIDWFSASNMTQLLNDEILACSAWMSPSFEEHESRCMMIQKIISIIQQSESGARVYAFGSHETKLYLPGGDIDIVIDIDSVRVRNPHTLFATLVNRLVNRGICRSYDVEKILHARVPIIKLKTIQGNIKIDISLYNTNGVKAGEVVKQYLDALPAARPLVLLVKAFMWRMNKNERYYTDVYPAITKQHPKIRNNEIDPMKNLGILLIEFFELYGLNFNWKDLGISIREGGSYYRKRDRGWLKQSAQPNISIEDPQDKSE</sequence>
<comment type="caution">
    <text evidence="1">The sequence shown here is derived from an EMBL/GenBank/DDBJ whole genome shotgun (WGS) entry which is preliminary data.</text>
</comment>